<dbReference type="Gene3D" id="3.40.50.20">
    <property type="match status" value="1"/>
</dbReference>
<name>B3QUA2_CHLT3</name>
<evidence type="ECO:0000313" key="4">
    <source>
        <dbReference type="Proteomes" id="UP000001208"/>
    </source>
</evidence>
<dbReference type="PROSITE" id="PS00867">
    <property type="entry name" value="CPSASE_2"/>
    <property type="match status" value="1"/>
</dbReference>
<keyword evidence="1" id="KW-0547">Nucleotide-binding</keyword>
<gene>
    <name evidence="3" type="ordered locus">Ctha_1895</name>
</gene>
<dbReference type="Proteomes" id="UP000001208">
    <property type="component" value="Chromosome"/>
</dbReference>
<dbReference type="Gene3D" id="3.30.470.20">
    <property type="entry name" value="ATP-grasp fold, B domain"/>
    <property type="match status" value="1"/>
</dbReference>
<dbReference type="eggNOG" id="COG0151">
    <property type="taxonomic scope" value="Bacteria"/>
</dbReference>
<sequence length="350" mass="39759">MEKRKLTVAVTGLNNTDNPGPGIPVVRGIRESQRLEARILGLAYENLEPGIYMPDMLDKAYMIPYPSSGTETYLDRIREIHEKDPIDLIIPNLDAELYTFMKAEKKLKELGIRTFLPTLAQFEERHKANLNEFGEKYGLKVPKSKTLTGYGDIRKIKDEFEFPLLVKGKFYDAYIAYNEEQIINHYNKISAKWGLPVIVQEFIKGTEVNVTALGDGEGETVAAVAMRKQFITDKGKAWSGITVSDKEMLRLTNDLIAKTKWRGAMELEMIKTNSGEYFMIEINPRIPAWVYLAVGAGQNIPEALVRLATGESVSPMTSYKVGKMFIRYSWDMLGDIEEFEQLSMFGEIEK</sequence>
<dbReference type="RefSeq" id="WP_012500435.1">
    <property type="nucleotide sequence ID" value="NC_011026.1"/>
</dbReference>
<accession>B3QUA2</accession>
<dbReference type="GO" id="GO:0046872">
    <property type="term" value="F:metal ion binding"/>
    <property type="evidence" value="ECO:0007669"/>
    <property type="project" value="InterPro"/>
</dbReference>
<dbReference type="HOGENOM" id="CLU_780100_0_0_10"/>
<dbReference type="AlphaFoldDB" id="B3QUA2"/>
<evidence type="ECO:0000313" key="3">
    <source>
        <dbReference type="EMBL" id="ACF14351.1"/>
    </source>
</evidence>
<keyword evidence="4" id="KW-1185">Reference proteome</keyword>
<dbReference type="KEGG" id="cts:Ctha_1895"/>
<dbReference type="STRING" id="517418.Ctha_1895"/>
<protein>
    <recommendedName>
        <fullName evidence="2">ATP-grasp domain-containing protein</fullName>
    </recommendedName>
</protein>
<keyword evidence="1" id="KW-0067">ATP-binding</keyword>
<dbReference type="InterPro" id="IPR011761">
    <property type="entry name" value="ATP-grasp"/>
</dbReference>
<dbReference type="OrthoDB" id="783569at2"/>
<dbReference type="EMBL" id="CP001100">
    <property type="protein sequence ID" value="ACF14351.1"/>
    <property type="molecule type" value="Genomic_DNA"/>
</dbReference>
<evidence type="ECO:0000256" key="1">
    <source>
        <dbReference type="PROSITE-ProRule" id="PRU00409"/>
    </source>
</evidence>
<evidence type="ECO:0000259" key="2">
    <source>
        <dbReference type="PROSITE" id="PS50975"/>
    </source>
</evidence>
<proteinExistence type="predicted"/>
<reference evidence="3 4" key="1">
    <citation type="submission" date="2008-06" db="EMBL/GenBank/DDBJ databases">
        <title>Complete sequence of Chloroherpeton thalassium ATCC 35110.</title>
        <authorList>
            <consortium name="US DOE Joint Genome Institute"/>
            <person name="Lucas S."/>
            <person name="Copeland A."/>
            <person name="Lapidus A."/>
            <person name="Glavina del Rio T."/>
            <person name="Dalin E."/>
            <person name="Tice H."/>
            <person name="Bruce D."/>
            <person name="Goodwin L."/>
            <person name="Pitluck S."/>
            <person name="Schmutz J."/>
            <person name="Larimer F."/>
            <person name="Land M."/>
            <person name="Hauser L."/>
            <person name="Kyrpides N."/>
            <person name="Mikhailova N."/>
            <person name="Liu Z."/>
            <person name="Li T."/>
            <person name="Zhao F."/>
            <person name="Overmann J."/>
            <person name="Bryant D.A."/>
            <person name="Richardson P."/>
        </authorList>
    </citation>
    <scope>NUCLEOTIDE SEQUENCE [LARGE SCALE GENOMIC DNA]</scope>
    <source>
        <strain evidence="4">ATCC 35110 / GB-78</strain>
    </source>
</reference>
<dbReference type="PROSITE" id="PS50975">
    <property type="entry name" value="ATP_GRASP"/>
    <property type="match status" value="1"/>
</dbReference>
<organism evidence="3 4">
    <name type="scientific">Chloroherpeton thalassium (strain ATCC 35110 / GB-78)</name>
    <dbReference type="NCBI Taxonomy" id="517418"/>
    <lineage>
        <taxon>Bacteria</taxon>
        <taxon>Pseudomonadati</taxon>
        <taxon>Chlorobiota</taxon>
        <taxon>Chlorobiia</taxon>
        <taxon>Chlorobiales</taxon>
        <taxon>Chloroherpetonaceae</taxon>
        <taxon>Chloroherpeton</taxon>
    </lineage>
</organism>
<dbReference type="Pfam" id="PF15632">
    <property type="entry name" value="ATPgrasp_Ter"/>
    <property type="match status" value="1"/>
</dbReference>
<dbReference type="SUPFAM" id="SSF56059">
    <property type="entry name" value="Glutathione synthetase ATP-binding domain-like"/>
    <property type="match status" value="1"/>
</dbReference>
<dbReference type="InterPro" id="IPR005479">
    <property type="entry name" value="CPAse_ATP-bd"/>
</dbReference>
<dbReference type="GO" id="GO:0005524">
    <property type="term" value="F:ATP binding"/>
    <property type="evidence" value="ECO:0007669"/>
    <property type="project" value="UniProtKB-UniRule"/>
</dbReference>
<feature type="domain" description="ATP-grasp" evidence="2">
    <location>
        <begin position="131"/>
        <end position="309"/>
    </location>
</feature>